<evidence type="ECO:0000313" key="2">
    <source>
        <dbReference type="EMBL" id="EDQ87648.1"/>
    </source>
</evidence>
<dbReference type="EMBL" id="CH991558">
    <property type="protein sequence ID" value="EDQ87648.1"/>
    <property type="molecule type" value="Genomic_DNA"/>
</dbReference>
<reference evidence="2 3" key="1">
    <citation type="journal article" date="2008" name="Nature">
        <title>The genome of the choanoflagellate Monosiga brevicollis and the origin of metazoans.</title>
        <authorList>
            <consortium name="JGI Sequencing"/>
            <person name="King N."/>
            <person name="Westbrook M.J."/>
            <person name="Young S.L."/>
            <person name="Kuo A."/>
            <person name="Abedin M."/>
            <person name="Chapman J."/>
            <person name="Fairclough S."/>
            <person name="Hellsten U."/>
            <person name="Isogai Y."/>
            <person name="Letunic I."/>
            <person name="Marr M."/>
            <person name="Pincus D."/>
            <person name="Putnam N."/>
            <person name="Rokas A."/>
            <person name="Wright K.J."/>
            <person name="Zuzow R."/>
            <person name="Dirks W."/>
            <person name="Good M."/>
            <person name="Goodstein D."/>
            <person name="Lemons D."/>
            <person name="Li W."/>
            <person name="Lyons J.B."/>
            <person name="Morris A."/>
            <person name="Nichols S."/>
            <person name="Richter D.J."/>
            <person name="Salamov A."/>
            <person name="Bork P."/>
            <person name="Lim W.A."/>
            <person name="Manning G."/>
            <person name="Miller W.T."/>
            <person name="McGinnis W."/>
            <person name="Shapiro H."/>
            <person name="Tjian R."/>
            <person name="Grigoriev I.V."/>
            <person name="Rokhsar D."/>
        </authorList>
    </citation>
    <scope>NUCLEOTIDE SEQUENCE [LARGE SCALE GENOMIC DNA]</scope>
    <source>
        <strain evidence="3">MX1 / ATCC 50154</strain>
    </source>
</reference>
<feature type="coiled-coil region" evidence="1">
    <location>
        <begin position="106"/>
        <end position="133"/>
    </location>
</feature>
<evidence type="ECO:0000256" key="1">
    <source>
        <dbReference type="SAM" id="Coils"/>
    </source>
</evidence>
<keyword evidence="3" id="KW-1185">Reference proteome</keyword>
<protein>
    <submittedName>
        <fullName evidence="2">Uncharacterized protein</fullName>
    </submittedName>
</protein>
<accession>A9V459</accession>
<gene>
    <name evidence="2" type="ORF">MONBRDRAFT_33208</name>
</gene>
<dbReference type="OMA" id="DCDENIE"/>
<keyword evidence="1" id="KW-0175">Coiled coil</keyword>
<evidence type="ECO:0000313" key="3">
    <source>
        <dbReference type="Proteomes" id="UP000001357"/>
    </source>
</evidence>
<proteinExistence type="predicted"/>
<dbReference type="GeneID" id="5892896"/>
<sequence length="339" mass="38264">MAMHPLSERQIANFQELEIRVTQPYHFLRVVEKKNVSAQQWNLDRLPSDGIQNDLGLELEAAKKQFEKLEFNYVQVASQLEFIQRVAQWDPEAAEEPAAAVTDAAMASARAQLKAIQEEAQKQHDRIAQIAESSIENRQTIGTLARECTELLRMVSAENTKYQEVYEQHAAQTAQLQGVDATTDLEAELAMLEDEVMAHEQELVQLEQRHAQLKETTSATENRLANLHSECEQLQAEMASEQNDDRQAVREAIAEQSAQLALQQVLSGIEIEREDEQCLDLRITVGTQRHHVALIRQGGQVQQILLNGSDSTIKQQYRPFLDRNDLGGALRAVIAHLSQ</sequence>
<dbReference type="InParanoid" id="A9V459"/>
<feature type="coiled-coil region" evidence="1">
    <location>
        <begin position="182"/>
        <end position="251"/>
    </location>
</feature>
<name>A9V459_MONBE</name>
<dbReference type="RefSeq" id="XP_001747568.1">
    <property type="nucleotide sequence ID" value="XM_001747516.1"/>
</dbReference>
<dbReference type="AlphaFoldDB" id="A9V459"/>
<dbReference type="KEGG" id="mbr:MONBRDRAFT_33208"/>
<dbReference type="Proteomes" id="UP000001357">
    <property type="component" value="Unassembled WGS sequence"/>
</dbReference>
<organism evidence="2 3">
    <name type="scientific">Monosiga brevicollis</name>
    <name type="common">Choanoflagellate</name>
    <dbReference type="NCBI Taxonomy" id="81824"/>
    <lineage>
        <taxon>Eukaryota</taxon>
        <taxon>Choanoflagellata</taxon>
        <taxon>Craspedida</taxon>
        <taxon>Salpingoecidae</taxon>
        <taxon>Monosiga</taxon>
    </lineage>
</organism>